<dbReference type="CDD" id="cd04647">
    <property type="entry name" value="LbH_MAT_like"/>
    <property type="match status" value="1"/>
</dbReference>
<sequence>MSLGELLKAVSLARRIHLYVLSNAKRVYSLLAFQNIEFGKNVSLHSTAEIIATDGGRLIIGNNVLISKNAKILVKEGVLSIGDFVHVGEGTIIVCRESISIGRDSLIAEYVVIRDQDHRVHDRPIRSAGFETAPIHIGEDVWVGAKATILKGSRIGNGAVVGAHSLVNSHIGERFLTLGTPAREIKKL</sequence>
<dbReference type="EC" id="2.3.1.-" evidence="3"/>
<dbReference type="InterPro" id="IPR051159">
    <property type="entry name" value="Hexapeptide_acetyltransf"/>
</dbReference>
<proteinExistence type="inferred from homology"/>
<dbReference type="Pfam" id="PF00132">
    <property type="entry name" value="Hexapep"/>
    <property type="match status" value="1"/>
</dbReference>
<dbReference type="GO" id="GO:0008374">
    <property type="term" value="F:O-acyltransferase activity"/>
    <property type="evidence" value="ECO:0007669"/>
    <property type="project" value="TreeGrafter"/>
</dbReference>
<accession>A0A5S9MWA4</accession>
<dbReference type="Proteomes" id="UP000441399">
    <property type="component" value="Unassembled WGS sequence"/>
</dbReference>
<keyword evidence="4" id="KW-1185">Reference proteome</keyword>
<name>A0A5S9MWA4_9GAMM</name>
<keyword evidence="3" id="KW-0012">Acyltransferase</keyword>
<evidence type="ECO:0000256" key="2">
    <source>
        <dbReference type="ARBA" id="ARBA00022679"/>
    </source>
</evidence>
<dbReference type="SUPFAM" id="SSF51161">
    <property type="entry name" value="Trimeric LpxA-like enzymes"/>
    <property type="match status" value="1"/>
</dbReference>
<dbReference type="AlphaFoldDB" id="A0A5S9MWA4"/>
<dbReference type="GO" id="GO:0005829">
    <property type="term" value="C:cytosol"/>
    <property type="evidence" value="ECO:0007669"/>
    <property type="project" value="TreeGrafter"/>
</dbReference>
<dbReference type="InterPro" id="IPR011004">
    <property type="entry name" value="Trimer_LpxA-like_sf"/>
</dbReference>
<dbReference type="PANTHER" id="PTHR23416:SF23">
    <property type="entry name" value="ACETYLTRANSFERASE C18B11.09C-RELATED"/>
    <property type="match status" value="1"/>
</dbReference>
<protein>
    <submittedName>
        <fullName evidence="3">Acetyltransferase</fullName>
        <ecNumber evidence="3">2.3.1.-</ecNumber>
    </submittedName>
</protein>
<evidence type="ECO:0000313" key="3">
    <source>
        <dbReference type="EMBL" id="CAA0079808.1"/>
    </source>
</evidence>
<keyword evidence="2 3" id="KW-0808">Transferase</keyword>
<dbReference type="Gene3D" id="2.160.10.10">
    <property type="entry name" value="Hexapeptide repeat proteins"/>
    <property type="match status" value="1"/>
</dbReference>
<evidence type="ECO:0000256" key="1">
    <source>
        <dbReference type="ARBA" id="ARBA00007274"/>
    </source>
</evidence>
<reference evidence="3 4" key="1">
    <citation type="submission" date="2019-11" db="EMBL/GenBank/DDBJ databases">
        <authorList>
            <person name="Holert J."/>
        </authorList>
    </citation>
    <scope>NUCLEOTIDE SEQUENCE [LARGE SCALE GENOMIC DNA]</scope>
    <source>
        <strain evidence="3">SB11_3</strain>
    </source>
</reference>
<comment type="similarity">
    <text evidence="1">Belongs to the transferase hexapeptide repeat family.</text>
</comment>
<dbReference type="PANTHER" id="PTHR23416">
    <property type="entry name" value="SIALIC ACID SYNTHASE-RELATED"/>
    <property type="match status" value="1"/>
</dbReference>
<organism evidence="3 4">
    <name type="scientific">BD1-7 clade bacterium</name>
    <dbReference type="NCBI Taxonomy" id="2029982"/>
    <lineage>
        <taxon>Bacteria</taxon>
        <taxon>Pseudomonadati</taxon>
        <taxon>Pseudomonadota</taxon>
        <taxon>Gammaproteobacteria</taxon>
        <taxon>Cellvibrionales</taxon>
        <taxon>Spongiibacteraceae</taxon>
        <taxon>BD1-7 clade</taxon>
    </lineage>
</organism>
<dbReference type="InterPro" id="IPR001451">
    <property type="entry name" value="Hexapep"/>
</dbReference>
<evidence type="ECO:0000313" key="4">
    <source>
        <dbReference type="Proteomes" id="UP000441399"/>
    </source>
</evidence>
<gene>
    <name evidence="3" type="ORF">OPDIPICF_00138</name>
</gene>
<dbReference type="EMBL" id="CACSIO010000001">
    <property type="protein sequence ID" value="CAA0079808.1"/>
    <property type="molecule type" value="Genomic_DNA"/>
</dbReference>